<dbReference type="RefSeq" id="WP_081356901.1">
    <property type="nucleotide sequence ID" value="NZ_FOGJ01000002.1"/>
</dbReference>
<dbReference type="Gene3D" id="3.30.428.10">
    <property type="entry name" value="HIT-like"/>
    <property type="match status" value="1"/>
</dbReference>
<protein>
    <submittedName>
        <fullName evidence="1">Diadenosine tetraphosphate (Ap4A) hydrolase</fullName>
    </submittedName>
</protein>
<dbReference type="GO" id="GO:0016787">
    <property type="term" value="F:hydrolase activity"/>
    <property type="evidence" value="ECO:0007669"/>
    <property type="project" value="UniProtKB-KW"/>
</dbReference>
<name>A0A1H9LHM3_BUTFI</name>
<gene>
    <name evidence="1" type="ORF">SAMN04487884_10274</name>
</gene>
<dbReference type="EMBL" id="FOGJ01000002">
    <property type="protein sequence ID" value="SER10926.1"/>
    <property type="molecule type" value="Genomic_DNA"/>
</dbReference>
<proteinExistence type="predicted"/>
<evidence type="ECO:0000313" key="1">
    <source>
        <dbReference type="EMBL" id="SER10926.1"/>
    </source>
</evidence>
<dbReference type="SUPFAM" id="SSF54197">
    <property type="entry name" value="HIT-like"/>
    <property type="match status" value="1"/>
</dbReference>
<organism evidence="1 2">
    <name type="scientific">Butyrivibrio fibrisolvens</name>
    <dbReference type="NCBI Taxonomy" id="831"/>
    <lineage>
        <taxon>Bacteria</taxon>
        <taxon>Bacillati</taxon>
        <taxon>Bacillota</taxon>
        <taxon>Clostridia</taxon>
        <taxon>Lachnospirales</taxon>
        <taxon>Lachnospiraceae</taxon>
        <taxon>Butyrivibrio</taxon>
    </lineage>
</organism>
<dbReference type="InterPro" id="IPR036265">
    <property type="entry name" value="HIT-like_sf"/>
</dbReference>
<dbReference type="OrthoDB" id="8163598at2"/>
<keyword evidence="1" id="KW-0378">Hydrolase</keyword>
<evidence type="ECO:0000313" key="2">
    <source>
        <dbReference type="Proteomes" id="UP000182584"/>
    </source>
</evidence>
<sequence length="173" mass="19776">MGTVIMEKENTQQIYSVEADSYDCIGCAIAKGELTPPGGAIYESRNIVLAADPEVPIPGFLIITGRRHVNSFSMLYKEEWMEIGEVISKAERAIKNLGLAQEITLVQEERSKHFHIWIFPTKDWMIEKFGRGVSSLRDISRYAMENATGSDWEEVEEAVREIRAEFYKGNYEY</sequence>
<dbReference type="Proteomes" id="UP000182584">
    <property type="component" value="Unassembled WGS sequence"/>
</dbReference>
<accession>A0A1H9LHM3</accession>
<dbReference type="AlphaFoldDB" id="A0A1H9LHM3"/>
<reference evidence="1 2" key="1">
    <citation type="submission" date="2016-10" db="EMBL/GenBank/DDBJ databases">
        <authorList>
            <person name="de Groot N.N."/>
        </authorList>
    </citation>
    <scope>NUCLEOTIDE SEQUENCE [LARGE SCALE GENOMIC DNA]</scope>
    <source>
        <strain evidence="1 2">AR40</strain>
    </source>
</reference>